<keyword evidence="2" id="KW-1185">Reference proteome</keyword>
<evidence type="ECO:0000313" key="1">
    <source>
        <dbReference type="EMBL" id="QMW24613.1"/>
    </source>
</evidence>
<reference evidence="1 2" key="1">
    <citation type="submission" date="2020-07" db="EMBL/GenBank/DDBJ databases">
        <title>Complete genome sequence for Sandaracinobacter sp. M6.</title>
        <authorList>
            <person name="Tang Y."/>
            <person name="Liu Q."/>
            <person name="Guo Z."/>
            <person name="Lei P."/>
            <person name="Huang B."/>
        </authorList>
    </citation>
    <scope>NUCLEOTIDE SEQUENCE [LARGE SCALE GENOMIC DNA]</scope>
    <source>
        <strain evidence="1 2">M6</strain>
    </source>
</reference>
<organism evidence="1 2">
    <name type="scientific">Sandaracinobacteroides saxicola</name>
    <dbReference type="NCBI Taxonomy" id="2759707"/>
    <lineage>
        <taxon>Bacteria</taxon>
        <taxon>Pseudomonadati</taxon>
        <taxon>Pseudomonadota</taxon>
        <taxon>Alphaproteobacteria</taxon>
        <taxon>Sphingomonadales</taxon>
        <taxon>Sphingosinicellaceae</taxon>
        <taxon>Sandaracinobacteroides</taxon>
    </lineage>
</organism>
<name>A0A7G5IMM1_9SPHN</name>
<dbReference type="AlphaFoldDB" id="A0A7G5IMM1"/>
<dbReference type="EMBL" id="CP059851">
    <property type="protein sequence ID" value="QMW24613.1"/>
    <property type="molecule type" value="Genomic_DNA"/>
</dbReference>
<dbReference type="InterPro" id="IPR010323">
    <property type="entry name" value="DUF924"/>
</dbReference>
<dbReference type="InterPro" id="IPR011990">
    <property type="entry name" value="TPR-like_helical_dom_sf"/>
</dbReference>
<evidence type="ECO:0000313" key="2">
    <source>
        <dbReference type="Proteomes" id="UP000515292"/>
    </source>
</evidence>
<dbReference type="Gene3D" id="1.25.40.10">
    <property type="entry name" value="Tetratricopeptide repeat domain"/>
    <property type="match status" value="1"/>
</dbReference>
<sequence length="181" mass="19658">MTAEAQGVLDFWLAETPAEKRFARDAALDAAIAARFGGLHARLSEAVPEDWVATARGLLAAVIVLDQFSRNLFRDDGRAFAQDGVALGLTKAALARGDLERLDATEQQFLLLPLMHSEVLADQDRMVAEAARLGLGDVVDFARRHREAIARFGRFPARNAALGRVSTAAEVAFLRDNPDGF</sequence>
<dbReference type="Gene3D" id="1.20.58.320">
    <property type="entry name" value="TPR-like"/>
    <property type="match status" value="1"/>
</dbReference>
<dbReference type="Pfam" id="PF06041">
    <property type="entry name" value="DUF924"/>
    <property type="match status" value="1"/>
</dbReference>
<gene>
    <name evidence="1" type="ORF">H3309_09955</name>
</gene>
<accession>A0A7G5IMM1</accession>
<dbReference type="SUPFAM" id="SSF48452">
    <property type="entry name" value="TPR-like"/>
    <property type="match status" value="1"/>
</dbReference>
<dbReference type="KEGG" id="sand:H3309_09955"/>
<proteinExistence type="predicted"/>
<protein>
    <submittedName>
        <fullName evidence="1">DUF924 domain-containing protein</fullName>
    </submittedName>
</protein>
<dbReference type="Proteomes" id="UP000515292">
    <property type="component" value="Chromosome"/>
</dbReference>